<comment type="caution">
    <text evidence="8">The sequence shown here is derived from an EMBL/GenBank/DDBJ whole genome shotgun (WGS) entry which is preliminary data.</text>
</comment>
<dbReference type="Pfam" id="PF00512">
    <property type="entry name" value="HisKA"/>
    <property type="match status" value="1"/>
</dbReference>
<evidence type="ECO:0000313" key="8">
    <source>
        <dbReference type="EMBL" id="MEP1058567.1"/>
    </source>
</evidence>
<dbReference type="InterPro" id="IPR003594">
    <property type="entry name" value="HATPase_dom"/>
</dbReference>
<dbReference type="PROSITE" id="PS50109">
    <property type="entry name" value="HIS_KIN"/>
    <property type="match status" value="1"/>
</dbReference>
<accession>A0ABV0KH45</accession>
<dbReference type="SMART" id="SM00388">
    <property type="entry name" value="HisKA"/>
    <property type="match status" value="1"/>
</dbReference>
<evidence type="ECO:0000256" key="1">
    <source>
        <dbReference type="ARBA" id="ARBA00000085"/>
    </source>
</evidence>
<feature type="domain" description="Histidine kinase" evidence="7">
    <location>
        <begin position="179"/>
        <end position="401"/>
    </location>
</feature>
<evidence type="ECO:0000256" key="6">
    <source>
        <dbReference type="ARBA" id="ARBA00023012"/>
    </source>
</evidence>
<dbReference type="Proteomes" id="UP001476950">
    <property type="component" value="Unassembled WGS sequence"/>
</dbReference>
<evidence type="ECO:0000259" key="7">
    <source>
        <dbReference type="PROSITE" id="PS50109"/>
    </source>
</evidence>
<protein>
    <recommendedName>
        <fullName evidence="2">histidine kinase</fullName>
        <ecNumber evidence="2">2.7.13.3</ecNumber>
    </recommendedName>
</protein>
<keyword evidence="5 8" id="KW-0418">Kinase</keyword>
<dbReference type="Pfam" id="PF14361">
    <property type="entry name" value="RsbRD_N"/>
    <property type="match status" value="1"/>
</dbReference>
<dbReference type="GO" id="GO:0016301">
    <property type="term" value="F:kinase activity"/>
    <property type="evidence" value="ECO:0007669"/>
    <property type="project" value="UniProtKB-KW"/>
</dbReference>
<name>A0ABV0KH45_9CYAN</name>
<dbReference type="InterPro" id="IPR036097">
    <property type="entry name" value="HisK_dim/P_sf"/>
</dbReference>
<dbReference type="InterPro" id="IPR050736">
    <property type="entry name" value="Sensor_HK_Regulatory"/>
</dbReference>
<dbReference type="EMBL" id="JAMPLM010000005">
    <property type="protein sequence ID" value="MEP1058567.1"/>
    <property type="molecule type" value="Genomic_DNA"/>
</dbReference>
<dbReference type="InterPro" id="IPR005467">
    <property type="entry name" value="His_kinase_dom"/>
</dbReference>
<dbReference type="Pfam" id="PF02518">
    <property type="entry name" value="HATPase_c"/>
    <property type="match status" value="1"/>
</dbReference>
<evidence type="ECO:0000256" key="5">
    <source>
        <dbReference type="ARBA" id="ARBA00022777"/>
    </source>
</evidence>
<dbReference type="CDD" id="cd00082">
    <property type="entry name" value="HisKA"/>
    <property type="match status" value="1"/>
</dbReference>
<dbReference type="SMART" id="SM00387">
    <property type="entry name" value="HATPase_c"/>
    <property type="match status" value="1"/>
</dbReference>
<dbReference type="PANTHER" id="PTHR43711">
    <property type="entry name" value="TWO-COMPONENT HISTIDINE KINASE"/>
    <property type="match status" value="1"/>
</dbReference>
<proteinExistence type="predicted"/>
<dbReference type="SUPFAM" id="SSF47384">
    <property type="entry name" value="Homodimeric domain of signal transducing histidine kinase"/>
    <property type="match status" value="1"/>
</dbReference>
<keyword evidence="4" id="KW-0808">Transferase</keyword>
<keyword evidence="9" id="KW-1185">Reference proteome</keyword>
<sequence length="414" mass="45867">MTLSQLSPMPDLSVLLTERSQTITAQWVEAVIRDQQIKSADQLSPTAIRDHIPHILAALATVLAETQESDIETIIRASLQHGALRAGQGFDPTEIAREYHLLRSQIIHVLRADLLQCTAEEVLRAVALIDAVVDGAIAQCFKSYVAERLQELDKLRGQLLLTNQELDRLVHSSQENLSVLAHELKTPLTSIIGYSELFLRQQQPVVRDTPHSLEHIERVVRNSRQLLRLINDTLELSRYEAGQMLLRLEPTNVRGVIQTVFEVIQPLAASSGLQLLLDAERAPDRVVTDPLRLQQILVNLMSNAIRYTEVGDVTLQCRVLSDGWWSIAVSDTGIGIDEASQAHVFEPFFQVLSPEPDRLTNSTGLGLAIVARMVKLLQGEISLTSEVGVGSTFTVVLPLETQSSDEQPNSTVVM</sequence>
<evidence type="ECO:0000256" key="3">
    <source>
        <dbReference type="ARBA" id="ARBA00022553"/>
    </source>
</evidence>
<dbReference type="Gene3D" id="3.30.565.10">
    <property type="entry name" value="Histidine kinase-like ATPase, C-terminal domain"/>
    <property type="match status" value="1"/>
</dbReference>
<dbReference type="RefSeq" id="WP_242033423.1">
    <property type="nucleotide sequence ID" value="NZ_JAMPLM010000005.1"/>
</dbReference>
<comment type="catalytic activity">
    <reaction evidence="1">
        <text>ATP + protein L-histidine = ADP + protein N-phospho-L-histidine.</text>
        <dbReference type="EC" id="2.7.13.3"/>
    </reaction>
</comment>
<evidence type="ECO:0000313" key="9">
    <source>
        <dbReference type="Proteomes" id="UP001476950"/>
    </source>
</evidence>
<evidence type="ECO:0000256" key="2">
    <source>
        <dbReference type="ARBA" id="ARBA00012438"/>
    </source>
</evidence>
<dbReference type="PANTHER" id="PTHR43711:SF1">
    <property type="entry name" value="HISTIDINE KINASE 1"/>
    <property type="match status" value="1"/>
</dbReference>
<keyword evidence="3" id="KW-0597">Phosphoprotein</keyword>
<dbReference type="InterPro" id="IPR004358">
    <property type="entry name" value="Sig_transdc_His_kin-like_C"/>
</dbReference>
<keyword evidence="6" id="KW-0902">Two-component regulatory system</keyword>
<organism evidence="8 9">
    <name type="scientific">Stenomitos frigidus AS-A4</name>
    <dbReference type="NCBI Taxonomy" id="2933935"/>
    <lineage>
        <taxon>Bacteria</taxon>
        <taxon>Bacillati</taxon>
        <taxon>Cyanobacteriota</taxon>
        <taxon>Cyanophyceae</taxon>
        <taxon>Leptolyngbyales</taxon>
        <taxon>Leptolyngbyaceae</taxon>
        <taxon>Stenomitos</taxon>
    </lineage>
</organism>
<dbReference type="InterPro" id="IPR003661">
    <property type="entry name" value="HisK_dim/P_dom"/>
</dbReference>
<evidence type="ECO:0000256" key="4">
    <source>
        <dbReference type="ARBA" id="ARBA00022679"/>
    </source>
</evidence>
<dbReference type="CDD" id="cd16922">
    <property type="entry name" value="HATPase_EvgS-ArcB-TorS-like"/>
    <property type="match status" value="1"/>
</dbReference>
<dbReference type="InterPro" id="IPR025751">
    <property type="entry name" value="RsbRD_N_dom"/>
</dbReference>
<dbReference type="PRINTS" id="PR00344">
    <property type="entry name" value="BCTRLSENSOR"/>
</dbReference>
<dbReference type="Gene3D" id="1.10.287.130">
    <property type="match status" value="1"/>
</dbReference>
<gene>
    <name evidence="8" type="ORF">NDI38_08960</name>
</gene>
<dbReference type="EC" id="2.7.13.3" evidence="2"/>
<reference evidence="8 9" key="1">
    <citation type="submission" date="2022-04" db="EMBL/GenBank/DDBJ databases">
        <title>Positive selection, recombination, and allopatry shape intraspecific diversity of widespread and dominant cyanobacteria.</title>
        <authorList>
            <person name="Wei J."/>
            <person name="Shu W."/>
            <person name="Hu C."/>
        </authorList>
    </citation>
    <scope>NUCLEOTIDE SEQUENCE [LARGE SCALE GENOMIC DNA]</scope>
    <source>
        <strain evidence="8 9">AS-A4</strain>
    </source>
</reference>
<dbReference type="SUPFAM" id="SSF55874">
    <property type="entry name" value="ATPase domain of HSP90 chaperone/DNA topoisomerase II/histidine kinase"/>
    <property type="match status" value="1"/>
</dbReference>
<dbReference type="InterPro" id="IPR036890">
    <property type="entry name" value="HATPase_C_sf"/>
</dbReference>